<evidence type="ECO:0000313" key="4">
    <source>
        <dbReference type="Proteomes" id="UP000319976"/>
    </source>
</evidence>
<name>A0A517TAV4_9PLAN</name>
<dbReference type="OrthoDB" id="258532at2"/>
<dbReference type="Pfam" id="PF04773">
    <property type="entry name" value="FecR"/>
    <property type="match status" value="1"/>
</dbReference>
<dbReference type="AlphaFoldDB" id="A0A517TAV4"/>
<dbReference type="KEGG" id="chya:V22_27590"/>
<dbReference type="InterPro" id="IPR006860">
    <property type="entry name" value="FecR"/>
</dbReference>
<dbReference type="Gene3D" id="2.60.120.1440">
    <property type="match status" value="1"/>
</dbReference>
<keyword evidence="4" id="KW-1185">Reference proteome</keyword>
<evidence type="ECO:0000259" key="2">
    <source>
        <dbReference type="Pfam" id="PF04773"/>
    </source>
</evidence>
<feature type="transmembrane region" description="Helical" evidence="1">
    <location>
        <begin position="95"/>
        <end position="118"/>
    </location>
</feature>
<keyword evidence="1" id="KW-0472">Membrane</keyword>
<dbReference type="PANTHER" id="PTHR30273:SF2">
    <property type="entry name" value="PROTEIN FECR"/>
    <property type="match status" value="1"/>
</dbReference>
<keyword evidence="1" id="KW-1133">Transmembrane helix</keyword>
<evidence type="ECO:0000313" key="3">
    <source>
        <dbReference type="EMBL" id="QDT65505.1"/>
    </source>
</evidence>
<dbReference type="EMBL" id="CP036316">
    <property type="protein sequence ID" value="QDT65505.1"/>
    <property type="molecule type" value="Genomic_DNA"/>
</dbReference>
<proteinExistence type="predicted"/>
<dbReference type="GO" id="GO:0016989">
    <property type="term" value="F:sigma factor antagonist activity"/>
    <property type="evidence" value="ECO:0007669"/>
    <property type="project" value="TreeGrafter"/>
</dbReference>
<dbReference type="Proteomes" id="UP000319976">
    <property type="component" value="Chromosome"/>
</dbReference>
<protein>
    <submittedName>
        <fullName evidence="3">FecR protein</fullName>
    </submittedName>
</protein>
<feature type="domain" description="FecR protein" evidence="2">
    <location>
        <begin position="159"/>
        <end position="244"/>
    </location>
</feature>
<dbReference type="PANTHER" id="PTHR30273">
    <property type="entry name" value="PERIPLASMIC SIGNAL SENSOR AND SIGMA FACTOR ACTIVATOR FECR-RELATED"/>
    <property type="match status" value="1"/>
</dbReference>
<dbReference type="InterPro" id="IPR012373">
    <property type="entry name" value="Ferrdict_sens_TM"/>
</dbReference>
<organism evidence="3 4">
    <name type="scientific">Calycomorphotria hydatis</name>
    <dbReference type="NCBI Taxonomy" id="2528027"/>
    <lineage>
        <taxon>Bacteria</taxon>
        <taxon>Pseudomonadati</taxon>
        <taxon>Planctomycetota</taxon>
        <taxon>Planctomycetia</taxon>
        <taxon>Planctomycetales</taxon>
        <taxon>Planctomycetaceae</taxon>
        <taxon>Calycomorphotria</taxon>
    </lineage>
</organism>
<gene>
    <name evidence="3" type="ORF">V22_27590</name>
</gene>
<keyword evidence="1" id="KW-0812">Transmembrane</keyword>
<reference evidence="3 4" key="1">
    <citation type="submission" date="2019-02" db="EMBL/GenBank/DDBJ databases">
        <title>Deep-cultivation of Planctomycetes and their phenomic and genomic characterization uncovers novel biology.</title>
        <authorList>
            <person name="Wiegand S."/>
            <person name="Jogler M."/>
            <person name="Boedeker C."/>
            <person name="Pinto D."/>
            <person name="Vollmers J."/>
            <person name="Rivas-Marin E."/>
            <person name="Kohn T."/>
            <person name="Peeters S.H."/>
            <person name="Heuer A."/>
            <person name="Rast P."/>
            <person name="Oberbeckmann S."/>
            <person name="Bunk B."/>
            <person name="Jeske O."/>
            <person name="Meyerdierks A."/>
            <person name="Storesund J.E."/>
            <person name="Kallscheuer N."/>
            <person name="Luecker S."/>
            <person name="Lage O.M."/>
            <person name="Pohl T."/>
            <person name="Merkel B.J."/>
            <person name="Hornburger P."/>
            <person name="Mueller R.-W."/>
            <person name="Bruemmer F."/>
            <person name="Labrenz M."/>
            <person name="Spormann A.M."/>
            <person name="Op den Camp H."/>
            <person name="Overmann J."/>
            <person name="Amann R."/>
            <person name="Jetten M.S.M."/>
            <person name="Mascher T."/>
            <person name="Medema M.H."/>
            <person name="Devos D.P."/>
            <person name="Kaster A.-K."/>
            <person name="Ovreas L."/>
            <person name="Rohde M."/>
            <person name="Galperin M.Y."/>
            <person name="Jogler C."/>
        </authorList>
    </citation>
    <scope>NUCLEOTIDE SEQUENCE [LARGE SCALE GENOMIC DNA]</scope>
    <source>
        <strain evidence="3 4">V22</strain>
    </source>
</reference>
<evidence type="ECO:0000256" key="1">
    <source>
        <dbReference type="SAM" id="Phobius"/>
    </source>
</evidence>
<sequence>MTTPTTPGSNSGEGPLQRQQLISLAERVCTDSLDALGFTQLEQLLRQDLRYRQWYAEYLDQHSQLTVISQKETAAGMVEAIFMPKAKRRFTGKHVAAWAAGTTLSLVTCAALAFVIFWTPPAKVVGRVAILSEDAKFESTVDRPWVPGRLLNQMEQFTLQSGWAALEFESGTQITISAPTTIRLSSSEKTTLLEGNLAATVPPQAIGYRVFTSDAEIVDLGTEFLVERSSESGTQVFVQKGKVRTTLIDQNGDHAWSMELSEGRAARLDSHLNLGEEIRLPEFNLEQYSQTRQFTSGLRRLDGVIRSAAEPLLELTTGIHETHDHVLIIPEQKGVQFNEDITFQQYDRQITIPAGTVVDSYLLHFDAGKYSLTPPIGSATFNGSILGVVTDQQDLLKLDNLVGNPSANYPPDDFRGLESGDDQFEISPDRKTISVHLDMSPPVYFDQCRILVESSLVTPQNNNNSPQQ</sequence>
<dbReference type="RefSeq" id="WP_145263566.1">
    <property type="nucleotide sequence ID" value="NZ_CP036316.1"/>
</dbReference>
<accession>A0A517TAV4</accession>